<reference evidence="1 2" key="1">
    <citation type="submission" date="2017-03" db="EMBL/GenBank/DDBJ databases">
        <title>Genome analysis of strain PAMC 26577.</title>
        <authorList>
            <person name="Oh H.-M."/>
            <person name="Yang J.-A."/>
        </authorList>
    </citation>
    <scope>NUCLEOTIDE SEQUENCE [LARGE SCALE GENOMIC DNA]</scope>
    <source>
        <strain evidence="1 2">PAMC 26577</strain>
    </source>
</reference>
<proteinExistence type="predicted"/>
<dbReference type="AlphaFoldDB" id="A0A242MJD2"/>
<accession>A0A242MJD2</accession>
<dbReference type="EMBL" id="NBTZ01000101">
    <property type="protein sequence ID" value="OTP71417.1"/>
    <property type="molecule type" value="Genomic_DNA"/>
</dbReference>
<protein>
    <submittedName>
        <fullName evidence="1">Uncharacterized protein</fullName>
    </submittedName>
</protein>
<dbReference type="Proteomes" id="UP000195221">
    <property type="component" value="Unassembled WGS sequence"/>
</dbReference>
<name>A0A242MJD2_CABSO</name>
<evidence type="ECO:0000313" key="2">
    <source>
        <dbReference type="Proteomes" id="UP000195221"/>
    </source>
</evidence>
<organism evidence="1 2">
    <name type="scientific">Caballeronia sordidicola</name>
    <name type="common">Burkholderia sordidicola</name>
    <dbReference type="NCBI Taxonomy" id="196367"/>
    <lineage>
        <taxon>Bacteria</taxon>
        <taxon>Pseudomonadati</taxon>
        <taxon>Pseudomonadota</taxon>
        <taxon>Betaproteobacteria</taxon>
        <taxon>Burkholderiales</taxon>
        <taxon>Burkholderiaceae</taxon>
        <taxon>Caballeronia</taxon>
    </lineage>
</organism>
<gene>
    <name evidence="1" type="ORF">PAMC26577_23490</name>
</gene>
<comment type="caution">
    <text evidence="1">The sequence shown here is derived from an EMBL/GenBank/DDBJ whole genome shotgun (WGS) entry which is preliminary data.</text>
</comment>
<sequence>MAVAFNKRGPLPDDFNALTRLISQDDGRAARAHLAAGSPIYYREARTPPGVCVKEFPDGHRELVRFDMESGKETVVSTVTDT</sequence>
<evidence type="ECO:0000313" key="1">
    <source>
        <dbReference type="EMBL" id="OTP71417.1"/>
    </source>
</evidence>